<evidence type="ECO:0000256" key="1">
    <source>
        <dbReference type="PROSITE-ProRule" id="PRU00339"/>
    </source>
</evidence>
<dbReference type="GeneID" id="84650750"/>
<protein>
    <submittedName>
        <fullName evidence="2">Uncharacterized protein</fullName>
    </submittedName>
</protein>
<comment type="caution">
    <text evidence="2">The sequence shown here is derived from an EMBL/GenBank/DDBJ whole genome shotgun (WGS) entry which is preliminary data.</text>
</comment>
<dbReference type="Proteomes" id="UP000321245">
    <property type="component" value="Unassembled WGS sequence"/>
</dbReference>
<name>A0A511NLW0_9FLAO</name>
<dbReference type="RefSeq" id="WP_019976120.1">
    <property type="nucleotide sequence ID" value="NZ_BJXC01000025.1"/>
</dbReference>
<dbReference type="InterPro" id="IPR019734">
    <property type="entry name" value="TPR_rpt"/>
</dbReference>
<feature type="repeat" description="TPR" evidence="1">
    <location>
        <begin position="72"/>
        <end position="105"/>
    </location>
</feature>
<dbReference type="PROSITE" id="PS50005">
    <property type="entry name" value="TPR"/>
    <property type="match status" value="1"/>
</dbReference>
<accession>A0A511NLW0</accession>
<dbReference type="Gene3D" id="1.25.40.10">
    <property type="entry name" value="Tetratricopeptide repeat domain"/>
    <property type="match status" value="1"/>
</dbReference>
<evidence type="ECO:0000313" key="3">
    <source>
        <dbReference type="Proteomes" id="UP000321245"/>
    </source>
</evidence>
<organism evidence="2 3">
    <name type="scientific">Empedobacter brevis NBRC 14943 = ATCC 43319</name>
    <dbReference type="NCBI Taxonomy" id="1218108"/>
    <lineage>
        <taxon>Bacteria</taxon>
        <taxon>Pseudomonadati</taxon>
        <taxon>Bacteroidota</taxon>
        <taxon>Flavobacteriia</taxon>
        <taxon>Flavobacteriales</taxon>
        <taxon>Weeksellaceae</taxon>
        <taxon>Empedobacter</taxon>
    </lineage>
</organism>
<sequence length="471" mass="54617">MKHSRRGFIQKSSLGLAGFIFFSTTPSVFGNIFASQSIEEMLAEASNLKKSKDYLQAENLYRSIIEHYPTDKRAYFGLRKTFLVQDKFLEAVRLFENVLQNYPRDPIFLNQLAKEYTSISLGNSKVVEQLNYNFSLVDKARELYQLAKENSSNSDIGVAFMRSTSTEENPSTSNNSDVGLKKIEIIIDNQLNQIDARDNLKAKELLLSNRSVSRSYEINLSTELLIARLNELKVKPKNIQRDKFIKRTYRELIYKLFKDKDYTRSYQYANELYTFDKKDVYSLNLYKKACLRSKRYDTMESLTKENDDAQKTNWSRIGYIKALILRYEKSNVGNLTTINNLLNSFETTYKITPSILIEINYLKAKFYTLKKDYNALKSLLNTLSDNFIGTRNSHNLVRYMAAFSDYYIGIGKKNEAITLINSFLLNSTRDYIVTEELSNKILAVSALKSYSISDYAHQKEIINLKRRIQAT</sequence>
<evidence type="ECO:0000313" key="2">
    <source>
        <dbReference type="EMBL" id="GEM53201.1"/>
    </source>
</evidence>
<gene>
    <name evidence="2" type="ORF">EB1_29910</name>
</gene>
<dbReference type="EMBL" id="BJXC01000025">
    <property type="protein sequence ID" value="GEM53201.1"/>
    <property type="molecule type" value="Genomic_DNA"/>
</dbReference>
<dbReference type="InterPro" id="IPR011990">
    <property type="entry name" value="TPR-like_helical_dom_sf"/>
</dbReference>
<dbReference type="AlphaFoldDB" id="A0A511NLW0"/>
<keyword evidence="3" id="KW-1185">Reference proteome</keyword>
<proteinExistence type="predicted"/>
<reference evidence="2 3" key="1">
    <citation type="submission" date="2019-07" db="EMBL/GenBank/DDBJ databases">
        <title>Whole genome shotgun sequence of Empedobacter brevis NBRC 14943.</title>
        <authorList>
            <person name="Hosoyama A."/>
            <person name="Uohara A."/>
            <person name="Ohji S."/>
            <person name="Ichikawa N."/>
        </authorList>
    </citation>
    <scope>NUCLEOTIDE SEQUENCE [LARGE SCALE GENOMIC DNA]</scope>
    <source>
        <strain evidence="2 3">NBRC 14943</strain>
    </source>
</reference>
<dbReference type="STRING" id="1218108.GCA_000382425_02645"/>
<dbReference type="OrthoDB" id="919555at2"/>
<dbReference type="SUPFAM" id="SSF48452">
    <property type="entry name" value="TPR-like"/>
    <property type="match status" value="1"/>
</dbReference>
<keyword evidence="1" id="KW-0802">TPR repeat</keyword>